<feature type="region of interest" description="Disordered" evidence="11">
    <location>
        <begin position="1"/>
        <end position="20"/>
    </location>
</feature>
<evidence type="ECO:0000313" key="13">
    <source>
        <dbReference type="EMBL" id="ARQ68727.1"/>
    </source>
</evidence>
<keyword evidence="6 9" id="KW-0812">Transmembrane</keyword>
<dbReference type="CDD" id="cd06261">
    <property type="entry name" value="TM_PBP2"/>
    <property type="match status" value="1"/>
</dbReference>
<dbReference type="GO" id="GO:0005886">
    <property type="term" value="C:plasma membrane"/>
    <property type="evidence" value="ECO:0007669"/>
    <property type="project" value="UniProtKB-SubCell"/>
</dbReference>
<evidence type="ECO:0000256" key="5">
    <source>
        <dbReference type="ARBA" id="ARBA00022505"/>
    </source>
</evidence>
<dbReference type="Proteomes" id="UP000194218">
    <property type="component" value="Chromosome"/>
</dbReference>
<dbReference type="OrthoDB" id="9774448at2"/>
<keyword evidence="7 9" id="KW-1133">Transmembrane helix</keyword>
<dbReference type="InterPro" id="IPR011867">
    <property type="entry name" value="ModB_ABC"/>
</dbReference>
<dbReference type="PROSITE" id="PS50928">
    <property type="entry name" value="ABC_TM1"/>
    <property type="match status" value="1"/>
</dbReference>
<dbReference type="GO" id="GO:0015098">
    <property type="term" value="F:molybdate ion transmembrane transporter activity"/>
    <property type="evidence" value="ECO:0007669"/>
    <property type="project" value="UniProtKB-UniRule"/>
</dbReference>
<evidence type="ECO:0000256" key="7">
    <source>
        <dbReference type="ARBA" id="ARBA00022989"/>
    </source>
</evidence>
<sequence length="282" mass="28937">MTGRTSRRAPERGRAAGRQRQRPPLALLVPALAGAAFLAVPLAGLVADAPWGDLATRLTSPAVTESLLLSLTVSGWALLVSLLLGVPLAWLLARARFRGRTLVRCLVILPMVLPPTVAGVALFQGLGRQGLLGGPLESLGVTLPFTTAGAVVAAVFVSMPFLVVSLEGALTGLDPHFEEAAATMGAGPLATLRLVTLPMVMPALAAGAALTWARALGEFGATITFAGNLPGATQTLPLKVYLLLQEDPAGATAVSLLLLAIAAAVLIALRGRWLRPGHTSPG</sequence>
<dbReference type="PANTHER" id="PTHR30183">
    <property type="entry name" value="MOLYBDENUM TRANSPORT SYSTEM PERMEASE PROTEIN MODB"/>
    <property type="match status" value="1"/>
</dbReference>
<feature type="transmembrane region" description="Helical" evidence="9">
    <location>
        <begin position="25"/>
        <end position="47"/>
    </location>
</feature>
<dbReference type="NCBIfam" id="TIGR02141">
    <property type="entry name" value="modB_ABC"/>
    <property type="match status" value="1"/>
</dbReference>
<proteinExistence type="inferred from homology"/>
<feature type="transmembrane region" description="Helical" evidence="9">
    <location>
        <begin position="191"/>
        <end position="213"/>
    </location>
</feature>
<accession>A0A1W7CVH2</accession>
<evidence type="ECO:0000259" key="12">
    <source>
        <dbReference type="PROSITE" id="PS50928"/>
    </source>
</evidence>
<feature type="transmembrane region" description="Helical" evidence="9">
    <location>
        <begin position="67"/>
        <end position="93"/>
    </location>
</feature>
<keyword evidence="5 10" id="KW-0500">Molybdenum</keyword>
<evidence type="ECO:0000256" key="4">
    <source>
        <dbReference type="ARBA" id="ARBA00022475"/>
    </source>
</evidence>
<evidence type="ECO:0000256" key="2">
    <source>
        <dbReference type="ARBA" id="ARBA00007069"/>
    </source>
</evidence>
<evidence type="ECO:0000256" key="11">
    <source>
        <dbReference type="SAM" id="MobiDB-lite"/>
    </source>
</evidence>
<dbReference type="KEGG" id="smao:CAG99_07550"/>
<keyword evidence="14" id="KW-1185">Reference proteome</keyword>
<comment type="similarity">
    <text evidence="2 10">Belongs to the binding-protein-dependent transport system permease family. CysTW subfamily.</text>
</comment>
<dbReference type="Gene3D" id="1.10.3720.10">
    <property type="entry name" value="MetI-like"/>
    <property type="match status" value="1"/>
</dbReference>
<organism evidence="13 14">
    <name type="scientific">Streptomyces marincola</name>
    <dbReference type="NCBI Taxonomy" id="2878388"/>
    <lineage>
        <taxon>Bacteria</taxon>
        <taxon>Bacillati</taxon>
        <taxon>Actinomycetota</taxon>
        <taxon>Actinomycetes</taxon>
        <taxon>Kitasatosporales</taxon>
        <taxon>Streptomycetaceae</taxon>
        <taxon>Streptomyces</taxon>
    </lineage>
</organism>
<evidence type="ECO:0000256" key="1">
    <source>
        <dbReference type="ARBA" id="ARBA00004651"/>
    </source>
</evidence>
<dbReference type="EMBL" id="CP021121">
    <property type="protein sequence ID" value="ARQ68727.1"/>
    <property type="molecule type" value="Genomic_DNA"/>
</dbReference>
<feature type="transmembrane region" description="Helical" evidence="9">
    <location>
        <begin position="147"/>
        <end position="170"/>
    </location>
</feature>
<evidence type="ECO:0000256" key="6">
    <source>
        <dbReference type="ARBA" id="ARBA00022692"/>
    </source>
</evidence>
<evidence type="ECO:0000256" key="3">
    <source>
        <dbReference type="ARBA" id="ARBA00022448"/>
    </source>
</evidence>
<protein>
    <recommendedName>
        <fullName evidence="10">Molybdenum transport system permease</fullName>
    </recommendedName>
</protein>
<evidence type="ECO:0000256" key="9">
    <source>
        <dbReference type="RuleBase" id="RU363032"/>
    </source>
</evidence>
<dbReference type="SUPFAM" id="SSF161098">
    <property type="entry name" value="MetI-like"/>
    <property type="match status" value="1"/>
</dbReference>
<dbReference type="Pfam" id="PF00528">
    <property type="entry name" value="BPD_transp_1"/>
    <property type="match status" value="1"/>
</dbReference>
<evidence type="ECO:0000256" key="8">
    <source>
        <dbReference type="ARBA" id="ARBA00023136"/>
    </source>
</evidence>
<dbReference type="PANTHER" id="PTHR30183:SF3">
    <property type="entry name" value="MOLYBDENUM TRANSPORT SYSTEM PERMEASE PROTEIN MODB"/>
    <property type="match status" value="1"/>
</dbReference>
<dbReference type="NCBIfam" id="TIGR01581">
    <property type="entry name" value="Mo_ABC_porter"/>
    <property type="match status" value="1"/>
</dbReference>
<keyword evidence="4 10" id="KW-1003">Cell membrane</keyword>
<keyword evidence="8 9" id="KW-0472">Membrane</keyword>
<reference evidence="13 14" key="1">
    <citation type="submission" date="2017-05" db="EMBL/GenBank/DDBJ databases">
        <title>Complete genome sequence of Streptomyces sp. SCSIO 03032 revealed the diverse biosynthetic pathways for its bioactive secondary metabolites.</title>
        <authorList>
            <person name="Ma L."/>
            <person name="Zhu Y."/>
            <person name="Zhang W."/>
            <person name="Zhang G."/>
            <person name="Tian X."/>
            <person name="Zhang S."/>
            <person name="Zhang C."/>
        </authorList>
    </citation>
    <scope>NUCLEOTIDE SEQUENCE [LARGE SCALE GENOMIC DNA]</scope>
    <source>
        <strain evidence="13 14">SCSIO 03032</strain>
    </source>
</reference>
<feature type="transmembrane region" description="Helical" evidence="9">
    <location>
        <begin position="105"/>
        <end position="127"/>
    </location>
</feature>
<comment type="function">
    <text evidence="10">Part of the binding-protein-dependent transport system for molybdenum; probably responsible for the translocation of the substrate across the membrane.</text>
</comment>
<dbReference type="InterPro" id="IPR035906">
    <property type="entry name" value="MetI-like_sf"/>
</dbReference>
<dbReference type="InterPro" id="IPR006469">
    <property type="entry name" value="NifC_ABC_porter"/>
</dbReference>
<name>A0A1W7CVH2_9ACTN</name>
<gene>
    <name evidence="13" type="ORF">CAG99_07550</name>
</gene>
<dbReference type="AlphaFoldDB" id="A0A1W7CVH2"/>
<feature type="transmembrane region" description="Helical" evidence="9">
    <location>
        <begin position="249"/>
        <end position="269"/>
    </location>
</feature>
<evidence type="ECO:0000256" key="10">
    <source>
        <dbReference type="RuleBase" id="RU365097"/>
    </source>
</evidence>
<evidence type="ECO:0000313" key="14">
    <source>
        <dbReference type="Proteomes" id="UP000194218"/>
    </source>
</evidence>
<comment type="subcellular location">
    <subcellularLocation>
        <location evidence="1 9">Cell membrane</location>
        <topology evidence="1 9">Multi-pass membrane protein</topology>
    </subcellularLocation>
</comment>
<feature type="domain" description="ABC transmembrane type-1" evidence="12">
    <location>
        <begin position="67"/>
        <end position="267"/>
    </location>
</feature>
<dbReference type="InterPro" id="IPR000515">
    <property type="entry name" value="MetI-like"/>
</dbReference>
<keyword evidence="3 9" id="KW-0813">Transport</keyword>